<sequence length="1182" mass="131422">MIQKIKNILILSVALICISNVTELSAQALKRSELYKINQVPPNAASLGKFGEHPVGFYTGTPSINIPIYELNIGRIKLPIGLSYHAGGIKVEEMASSVGLGWALNSGGVITRSIKGMPDEITPPGGMSFLTTNVTVDSMLNKINNSSQGPAVNTMLKSIVGSHLDAQADIFYFNFGSFSGKFMYDQKQAKFLSIPYTKLKIEFNYQSESLSSFTITDENGLVYSFGDQEFSTRGENQSLTTANSWYLTSIFDPASNVYVTFNYETFNVTYATLSTDVHYKGLAFQASAESKQDTYHTLKRLKNIISNQGQILFNYALSRCDVLGDLGLTSIKVLNTDNNVTKDIRLNYDYFYAPGYNAGNLNCNNSLDALNRRLKLLSVDEYPSIGSSSTPLSHRIDYSDITLPSRLSRSQDHWGYFNGQPNLYLYPPLNFSGPYTNEQLPGGNREASPSSSQAGIIQKLTYPTGGYTTFEFENNTSNSLNAPMPSKADGVSLAIESNYSEINFTLLSTCSTSNGSYVTLSKSGLETIEVPSGFPGIVAQIKLVNTDTNVEDILFQLGGDKDVGSMEPNTFLLPNGNYKLILDCTTNPYSSSYAIFQATMIWPECYNLAEVENTNKNVGGLRIYKIKNFDSNNTIIGTKTYKYNKEDNPLLTSGESHFYPTYIRGIGYTENLNAQTILPCIKRYAQSTYPLVSENGKGVGYSNVIELNGEDDSNGYTQYKYTNFSQYDDEQHSDYEVSEPVSFQWLRGLELEKKIFKKNGSQNELVYSMNSEYNTDLIVRKTVKGIRGVYMYDGSPVEMPGEDMSFLGAVYAGWEEYPTYSDFVHLKKTTEKTYTGTSFVENIKTYTYNDRNLMPSIIETRSSDGKIMASVIKYPTDYTVTGATNLKSTSIRNLLELNFISPVIEEFTYKTLANESKLLTAANYYSYRSDLPLVDTVFSLNLPSSPILNYQGIQANATTFSKNTNYRPEIIFEKYNTAFINNNLVQQKRFAGQSESIIWDYAAAYPIAKALNAVYEDIAYTSFEAEGKGNWNYTGVPILSTAASGNKVYQLTSGSMNKSGLTSGRKYIVSYKTQNATPFAISGTVGSAVSGTLTNGWYHFTHQVTGVTSVQLSGSGIIDDVQLFPADAQMTTYTYTPLLGMTSMTDAKGLTTYYEYDEFQRLKSIKDQNLNVIKSYTYHYKP</sequence>
<keyword evidence="1" id="KW-0732">Signal</keyword>
<dbReference type="OrthoDB" id="903892at2"/>
<keyword evidence="3" id="KW-1185">Reference proteome</keyword>
<dbReference type="Proteomes" id="UP000295620">
    <property type="component" value="Unassembled WGS sequence"/>
</dbReference>
<evidence type="ECO:0000313" key="2">
    <source>
        <dbReference type="EMBL" id="TDQ11561.1"/>
    </source>
</evidence>
<feature type="signal peptide" evidence="1">
    <location>
        <begin position="1"/>
        <end position="26"/>
    </location>
</feature>
<name>A0A4R6T2I7_9SPHI</name>
<gene>
    <name evidence="2" type="ORF">ATK78_0684</name>
</gene>
<evidence type="ECO:0008006" key="4">
    <source>
        <dbReference type="Google" id="ProtNLM"/>
    </source>
</evidence>
<evidence type="ECO:0000313" key="3">
    <source>
        <dbReference type="Proteomes" id="UP000295620"/>
    </source>
</evidence>
<accession>A0A4R6T2I7</accession>
<feature type="chain" id="PRO_5020983408" description="YD repeat-containing protein" evidence="1">
    <location>
        <begin position="27"/>
        <end position="1182"/>
    </location>
</feature>
<dbReference type="AlphaFoldDB" id="A0A4R6T2I7"/>
<dbReference type="RefSeq" id="WP_133574624.1">
    <property type="nucleotide sequence ID" value="NZ_SNYC01000003.1"/>
</dbReference>
<reference evidence="2 3" key="1">
    <citation type="submission" date="2019-03" db="EMBL/GenBank/DDBJ databases">
        <title>Genomic Encyclopedia of Archaeal and Bacterial Type Strains, Phase II (KMG-II): from individual species to whole genera.</title>
        <authorList>
            <person name="Goeker M."/>
        </authorList>
    </citation>
    <scope>NUCLEOTIDE SEQUENCE [LARGE SCALE GENOMIC DNA]</scope>
    <source>
        <strain evidence="2 3">DSM 19035</strain>
    </source>
</reference>
<organism evidence="2 3">
    <name type="scientific">Pedobacter metabolipauper</name>
    <dbReference type="NCBI Taxonomy" id="425513"/>
    <lineage>
        <taxon>Bacteria</taxon>
        <taxon>Pseudomonadati</taxon>
        <taxon>Bacteroidota</taxon>
        <taxon>Sphingobacteriia</taxon>
        <taxon>Sphingobacteriales</taxon>
        <taxon>Sphingobacteriaceae</taxon>
        <taxon>Pedobacter</taxon>
    </lineage>
</organism>
<comment type="caution">
    <text evidence="2">The sequence shown here is derived from an EMBL/GenBank/DDBJ whole genome shotgun (WGS) entry which is preliminary data.</text>
</comment>
<protein>
    <recommendedName>
        <fullName evidence="4">YD repeat-containing protein</fullName>
    </recommendedName>
</protein>
<dbReference type="EMBL" id="SNYC01000003">
    <property type="protein sequence ID" value="TDQ11561.1"/>
    <property type="molecule type" value="Genomic_DNA"/>
</dbReference>
<proteinExistence type="predicted"/>
<evidence type="ECO:0000256" key="1">
    <source>
        <dbReference type="SAM" id="SignalP"/>
    </source>
</evidence>